<accession>A0A2Z4EY51</accession>
<evidence type="ECO:0000256" key="9">
    <source>
        <dbReference type="ARBA" id="ARBA00023224"/>
    </source>
</evidence>
<evidence type="ECO:0000256" key="7">
    <source>
        <dbReference type="ARBA" id="ARBA00023136"/>
    </source>
</evidence>
<evidence type="ECO:0000256" key="4">
    <source>
        <dbReference type="ARBA" id="ARBA00022692"/>
    </source>
</evidence>
<evidence type="ECO:0000256" key="2">
    <source>
        <dbReference type="ARBA" id="ARBA00022475"/>
    </source>
</evidence>
<evidence type="ECO:0000313" key="11">
    <source>
        <dbReference type="EMBL" id="AWV67920.1"/>
    </source>
</evidence>
<keyword evidence="2" id="KW-1003">Cell membrane</keyword>
<keyword evidence="5 10" id="KW-0552">Olfaction</keyword>
<evidence type="ECO:0000256" key="5">
    <source>
        <dbReference type="ARBA" id="ARBA00022725"/>
    </source>
</evidence>
<dbReference type="Pfam" id="PF02949">
    <property type="entry name" value="7tm_6"/>
    <property type="match status" value="1"/>
</dbReference>
<protein>
    <recommendedName>
        <fullName evidence="10">Odorant receptor</fullName>
    </recommendedName>
</protein>
<keyword evidence="7 10" id="KW-0472">Membrane</keyword>
<dbReference type="PANTHER" id="PTHR21137">
    <property type="entry name" value="ODORANT RECEPTOR"/>
    <property type="match status" value="1"/>
</dbReference>
<feature type="transmembrane region" description="Helical" evidence="10">
    <location>
        <begin position="138"/>
        <end position="163"/>
    </location>
</feature>
<keyword evidence="6 10" id="KW-1133">Transmembrane helix</keyword>
<comment type="similarity">
    <text evidence="10">Belongs to the insect chemoreceptor superfamily. Heteromeric odorant receptor channel (TC 1.A.69) family.</text>
</comment>
<dbReference type="GO" id="GO:0007165">
    <property type="term" value="P:signal transduction"/>
    <property type="evidence" value="ECO:0007669"/>
    <property type="project" value="UniProtKB-KW"/>
</dbReference>
<feature type="transmembrane region" description="Helical" evidence="10">
    <location>
        <begin position="80"/>
        <end position="99"/>
    </location>
</feature>
<dbReference type="PANTHER" id="PTHR21137:SF35">
    <property type="entry name" value="ODORANT RECEPTOR 19A-RELATED"/>
    <property type="match status" value="1"/>
</dbReference>
<evidence type="ECO:0000256" key="3">
    <source>
        <dbReference type="ARBA" id="ARBA00022606"/>
    </source>
</evidence>
<evidence type="ECO:0000256" key="1">
    <source>
        <dbReference type="ARBA" id="ARBA00004651"/>
    </source>
</evidence>
<comment type="subcellular location">
    <subcellularLocation>
        <location evidence="1 10">Cell membrane</location>
        <topology evidence="1 10">Multi-pass membrane protein</topology>
    </subcellularLocation>
</comment>
<comment type="caution">
    <text evidence="10">Lacks conserved residue(s) required for the propagation of feature annotation.</text>
</comment>
<evidence type="ECO:0000256" key="10">
    <source>
        <dbReference type="RuleBase" id="RU351113"/>
    </source>
</evidence>
<proteinExistence type="evidence at transcript level"/>
<dbReference type="AlphaFoldDB" id="A0A2Z4EY51"/>
<dbReference type="GO" id="GO:0005886">
    <property type="term" value="C:plasma membrane"/>
    <property type="evidence" value="ECO:0007669"/>
    <property type="project" value="UniProtKB-SubCell"/>
</dbReference>
<keyword evidence="9 10" id="KW-0807">Transducer</keyword>
<evidence type="ECO:0000256" key="6">
    <source>
        <dbReference type="ARBA" id="ARBA00022989"/>
    </source>
</evidence>
<reference evidence="11" key="1">
    <citation type="journal article" date="2018" name="Insect Biochem. Mol. Biol.">
        <title>Functional characterization of odorant receptors from Lampronia capitella suggests a non-ditrysian origin of the lepidopteran pheromone receptor clade.</title>
        <authorList>
            <person name="Yuvaraj J.K."/>
            <person name="Andersson M.N."/>
            <person name="Corcoran J.A."/>
            <person name="Anderbrant O."/>
            <person name="Lofstedt C."/>
        </authorList>
    </citation>
    <scope>NUCLEOTIDE SEQUENCE</scope>
</reference>
<name>A0A2Z4EY51_9NEOP</name>
<feature type="transmembrane region" description="Helical" evidence="10">
    <location>
        <begin position="299"/>
        <end position="320"/>
    </location>
</feature>
<dbReference type="GO" id="GO:0005549">
    <property type="term" value="F:odorant binding"/>
    <property type="evidence" value="ECO:0007669"/>
    <property type="project" value="InterPro"/>
</dbReference>
<dbReference type="InterPro" id="IPR004117">
    <property type="entry name" value="7tm6_olfct_rcpt"/>
</dbReference>
<dbReference type="GO" id="GO:0004984">
    <property type="term" value="F:olfactory receptor activity"/>
    <property type="evidence" value="ECO:0007669"/>
    <property type="project" value="InterPro"/>
</dbReference>
<keyword evidence="4 10" id="KW-0812">Transmembrane</keyword>
<evidence type="ECO:0000256" key="8">
    <source>
        <dbReference type="ARBA" id="ARBA00023170"/>
    </source>
</evidence>
<sequence>MDPKLVLSPRKQKYFKICNLVLSALGLWPEHVMPGPFFATTRRQKHILIGWLVYFLLVLSAMVHYVTQHLDKDFFEISELLASCLIAAFAIPHLLLRILHDKSYGELFKEFYDKMHLSNYRSHDDFTMKILLATERSSATGVITLTTSVVIAATFYILVPIFINVANDAYFNRTVNLEPVLYLSTPFNTENDVRGWAGLSIIILPVIYATPIIGSYTALSFSFFVFHLRGHVDILKYNIRKIINPSVVVTYGYEKAGQKFEVVYTRYTEEDEMVVSVQLKEIAKQHCLILKFRNLIQTVYGELLMSIYLFNIVGYCLILLQLTRGLSQGMARYGIIALILLAQMSFFSLSLDRLNQKLNSLTTELYQVPWPAMRRRNTQTLRCMMLMTQKSTRFTAAGMSDVSAPVMISILRTSISYFVFLQSVDNN</sequence>
<dbReference type="EMBL" id="MG913131">
    <property type="protein sequence ID" value="AWV67920.1"/>
    <property type="molecule type" value="mRNA"/>
</dbReference>
<feature type="transmembrane region" description="Helical" evidence="10">
    <location>
        <begin position="332"/>
        <end position="351"/>
    </location>
</feature>
<feature type="transmembrane region" description="Helical" evidence="10">
    <location>
        <begin position="196"/>
        <end position="226"/>
    </location>
</feature>
<keyword evidence="3 10" id="KW-0716">Sensory transduction</keyword>
<gene>
    <name evidence="11" type="primary">OR5</name>
</gene>
<keyword evidence="8 10" id="KW-0675">Receptor</keyword>
<organism evidence="11">
    <name type="scientific">Lampronia capitella</name>
    <name type="common">currant shoot borer</name>
    <dbReference type="NCBI Taxonomy" id="485574"/>
    <lineage>
        <taxon>Eukaryota</taxon>
        <taxon>Metazoa</taxon>
        <taxon>Ecdysozoa</taxon>
        <taxon>Arthropoda</taxon>
        <taxon>Hexapoda</taxon>
        <taxon>Insecta</taxon>
        <taxon>Pterygota</taxon>
        <taxon>Neoptera</taxon>
        <taxon>Endopterygota</taxon>
        <taxon>Lepidoptera</taxon>
        <taxon>Glossata</taxon>
        <taxon>Incurvarioidea</taxon>
        <taxon>Prodoxidae</taxon>
        <taxon>Lampronia</taxon>
    </lineage>
</organism>
<feature type="transmembrane region" description="Helical" evidence="10">
    <location>
        <begin position="47"/>
        <end position="68"/>
    </location>
</feature>